<keyword evidence="10" id="KW-1185">Reference proteome</keyword>
<dbReference type="PANTHER" id="PTHR11409">
    <property type="entry name" value="ADENOSINE DEAMINASE"/>
    <property type="match status" value="1"/>
</dbReference>
<evidence type="ECO:0000256" key="1">
    <source>
        <dbReference type="ARBA" id="ARBA00001947"/>
    </source>
</evidence>
<evidence type="ECO:0000256" key="3">
    <source>
        <dbReference type="ARBA" id="ARBA00022723"/>
    </source>
</evidence>
<evidence type="ECO:0000259" key="8">
    <source>
        <dbReference type="Pfam" id="PF00962"/>
    </source>
</evidence>
<dbReference type="SUPFAM" id="SSF51556">
    <property type="entry name" value="Metallo-dependent hydrolases"/>
    <property type="match status" value="1"/>
</dbReference>
<evidence type="ECO:0000313" key="9">
    <source>
        <dbReference type="EMBL" id="KAH9838188.1"/>
    </source>
</evidence>
<evidence type="ECO:0000256" key="2">
    <source>
        <dbReference type="ARBA" id="ARBA00006676"/>
    </source>
</evidence>
<organism evidence="9 10">
    <name type="scientific">Teratosphaeria destructans</name>
    <dbReference type="NCBI Taxonomy" id="418781"/>
    <lineage>
        <taxon>Eukaryota</taxon>
        <taxon>Fungi</taxon>
        <taxon>Dikarya</taxon>
        <taxon>Ascomycota</taxon>
        <taxon>Pezizomycotina</taxon>
        <taxon>Dothideomycetes</taxon>
        <taxon>Dothideomycetidae</taxon>
        <taxon>Mycosphaerellales</taxon>
        <taxon>Teratosphaeriaceae</taxon>
        <taxon>Teratosphaeria</taxon>
    </lineage>
</organism>
<evidence type="ECO:0000256" key="6">
    <source>
        <dbReference type="ARBA" id="ARBA00023080"/>
    </source>
</evidence>
<gene>
    <name evidence="9" type="ORF">Tdes44962_MAKER08192</name>
</gene>
<reference evidence="9 10" key="2">
    <citation type="journal article" date="2021" name="Curr. Genet.">
        <title>Genetic response to nitrogen starvation in the aggressive Eucalyptus foliar pathogen Teratosphaeria destructans.</title>
        <authorList>
            <person name="Havenga M."/>
            <person name="Wingfield B.D."/>
            <person name="Wingfield M.J."/>
            <person name="Dreyer L.L."/>
            <person name="Roets F."/>
            <person name="Aylward J."/>
        </authorList>
    </citation>
    <scope>NUCLEOTIDE SEQUENCE [LARGE SCALE GENOMIC DNA]</scope>
    <source>
        <strain evidence="9">CMW44962</strain>
    </source>
</reference>
<dbReference type="GO" id="GO:0006154">
    <property type="term" value="P:adenosine catabolic process"/>
    <property type="evidence" value="ECO:0007669"/>
    <property type="project" value="TreeGrafter"/>
</dbReference>
<dbReference type="InterPro" id="IPR001365">
    <property type="entry name" value="A_deaminase_dom"/>
</dbReference>
<keyword evidence="3" id="KW-0479">Metal-binding</keyword>
<keyword evidence="6" id="KW-0546">Nucleotide metabolism</keyword>
<dbReference type="Gene3D" id="3.20.20.140">
    <property type="entry name" value="Metal-dependent hydrolases"/>
    <property type="match status" value="1"/>
</dbReference>
<dbReference type="GO" id="GO:0009117">
    <property type="term" value="P:nucleotide metabolic process"/>
    <property type="evidence" value="ECO:0007669"/>
    <property type="project" value="UniProtKB-KW"/>
</dbReference>
<dbReference type="AlphaFoldDB" id="A0A9W7SWS7"/>
<evidence type="ECO:0000256" key="7">
    <source>
        <dbReference type="ARBA" id="ARBA00048787"/>
    </source>
</evidence>
<evidence type="ECO:0000256" key="4">
    <source>
        <dbReference type="ARBA" id="ARBA00022801"/>
    </source>
</evidence>
<dbReference type="Proteomes" id="UP001138500">
    <property type="component" value="Unassembled WGS sequence"/>
</dbReference>
<dbReference type="GO" id="GO:0046103">
    <property type="term" value="P:inosine biosynthetic process"/>
    <property type="evidence" value="ECO:0007669"/>
    <property type="project" value="TreeGrafter"/>
</dbReference>
<evidence type="ECO:0000313" key="10">
    <source>
        <dbReference type="Proteomes" id="UP001138500"/>
    </source>
</evidence>
<comment type="catalytic activity">
    <reaction evidence="7">
        <text>N(6)-methyl-AMP + H2O + H(+) = IMP + methylamine</text>
        <dbReference type="Rhea" id="RHEA:16001"/>
        <dbReference type="ChEBI" id="CHEBI:15377"/>
        <dbReference type="ChEBI" id="CHEBI:15378"/>
        <dbReference type="ChEBI" id="CHEBI:58053"/>
        <dbReference type="ChEBI" id="CHEBI:59338"/>
        <dbReference type="ChEBI" id="CHEBI:144842"/>
    </reaction>
    <physiologicalReaction direction="left-to-right" evidence="7">
        <dbReference type="Rhea" id="RHEA:16002"/>
    </physiologicalReaction>
</comment>
<comment type="similarity">
    <text evidence="2">Belongs to the metallo-dependent hydrolases superfamily. Adenosine and AMP deaminases family.</text>
</comment>
<name>A0A9W7SWS7_9PEZI</name>
<keyword evidence="5" id="KW-0862">Zinc</keyword>
<comment type="cofactor">
    <cofactor evidence="1">
        <name>Zn(2+)</name>
        <dbReference type="ChEBI" id="CHEBI:29105"/>
    </cofactor>
</comment>
<dbReference type="GO" id="GO:0046872">
    <property type="term" value="F:metal ion binding"/>
    <property type="evidence" value="ECO:0007669"/>
    <property type="project" value="UniProtKB-KW"/>
</dbReference>
<dbReference type="InterPro" id="IPR006330">
    <property type="entry name" value="Ado/ade_deaminase"/>
</dbReference>
<protein>
    <submittedName>
        <fullName evidence="9">Metallo-dependent hydrolase</fullName>
    </submittedName>
</protein>
<keyword evidence="4 9" id="KW-0378">Hydrolase</keyword>
<evidence type="ECO:0000256" key="5">
    <source>
        <dbReference type="ARBA" id="ARBA00022833"/>
    </source>
</evidence>
<dbReference type="PANTHER" id="PTHR11409:SF42">
    <property type="entry name" value="ADENOSINE DEAMINASE-LIKE PROTEIN"/>
    <property type="match status" value="1"/>
</dbReference>
<dbReference type="OrthoDB" id="272271at2759"/>
<dbReference type="EMBL" id="RIBY02000713">
    <property type="protein sequence ID" value="KAH9838188.1"/>
    <property type="molecule type" value="Genomic_DNA"/>
</dbReference>
<accession>A0A9W7SWS7</accession>
<dbReference type="GO" id="GO:0004000">
    <property type="term" value="F:adenosine deaminase activity"/>
    <property type="evidence" value="ECO:0007669"/>
    <property type="project" value="TreeGrafter"/>
</dbReference>
<feature type="domain" description="Adenosine deaminase" evidence="8">
    <location>
        <begin position="32"/>
        <end position="334"/>
    </location>
</feature>
<dbReference type="Pfam" id="PF00962">
    <property type="entry name" value="A_deaminase"/>
    <property type="match status" value="1"/>
</dbReference>
<dbReference type="InterPro" id="IPR032466">
    <property type="entry name" value="Metal_Hydrolase"/>
</dbReference>
<reference evidence="9 10" key="1">
    <citation type="journal article" date="2018" name="IMA Fungus">
        <title>IMA Genome-F 10: Nine draft genome sequences of Claviceps purpurea s.lat., including C. arundinis, C. humidiphila, and C. cf. spartinae, pseudomolecules for the pitch canker pathogen Fusarium circinatum, draft genome of Davidsoniella eucalypti, Grosmannia galeiformis, Quambalaria eucalypti, and Teratosphaeria destructans.</title>
        <authorList>
            <person name="Wingfield B.D."/>
            <person name="Liu M."/>
            <person name="Nguyen H.D."/>
            <person name="Lane F.A."/>
            <person name="Morgan S.W."/>
            <person name="De Vos L."/>
            <person name="Wilken P.M."/>
            <person name="Duong T.A."/>
            <person name="Aylward J."/>
            <person name="Coetzee M.P."/>
            <person name="Dadej K."/>
            <person name="De Beer Z.W."/>
            <person name="Findlay W."/>
            <person name="Havenga M."/>
            <person name="Kolarik M."/>
            <person name="Menzies J.G."/>
            <person name="Naidoo K."/>
            <person name="Pochopski O."/>
            <person name="Shoukouhi P."/>
            <person name="Santana Q.C."/>
            <person name="Seifert K.A."/>
            <person name="Soal N."/>
            <person name="Steenkamp E.T."/>
            <person name="Tatham C.T."/>
            <person name="van der Nest M.A."/>
            <person name="Wingfield M.J."/>
        </authorList>
    </citation>
    <scope>NUCLEOTIDE SEQUENCE [LARGE SCALE GENOMIC DNA]</scope>
    <source>
        <strain evidence="9">CMW44962</strain>
    </source>
</reference>
<sequence>MYSEGAPLCTCSISPEVLHDLWVQRRSSSRGDLPDPKTALAPAGGIDVLPFFPLFDTYIYQLVNHADAVAYATRSVLRDFHDDGVAYLELRTTPRQNLDTGLTKDSYVFTVNREVAAWNARQAESTRHPLEARIILSIDRKMSAAEAEHVVDLAIQHKHDPSRPHVPRCVVGVDLCGNPGRGDVSTFTHVFRRATQHGLGITAHFAEIRTPTTPDELETILSWAPQRLGHVINVPARVEGVIRERRLALELCLSCNVLAKLTSGGFGEHHFKPWHQTECPIALSTDDVGIFGSPLSHEYLLAAQHFGLSRQELIKLAKSAASAAFDSVAGKRTLELIAGFEKQSHVLGAPEVLCDRLYDGRKRTCPRIEASLTR</sequence>
<proteinExistence type="inferred from homology"/>
<comment type="caution">
    <text evidence="9">The sequence shown here is derived from an EMBL/GenBank/DDBJ whole genome shotgun (WGS) entry which is preliminary data.</text>
</comment>